<dbReference type="PANTHER" id="PTHR30055">
    <property type="entry name" value="HTH-TYPE TRANSCRIPTIONAL REGULATOR RUTR"/>
    <property type="match status" value="1"/>
</dbReference>
<evidence type="ECO:0000256" key="4">
    <source>
        <dbReference type="PROSITE-ProRule" id="PRU00335"/>
    </source>
</evidence>
<protein>
    <submittedName>
        <fullName evidence="6">Transcriptional regulator, TetR family</fullName>
    </submittedName>
</protein>
<keyword evidence="2 4" id="KW-0238">DNA-binding</keyword>
<dbReference type="InterPro" id="IPR050109">
    <property type="entry name" value="HTH-type_TetR-like_transc_reg"/>
</dbReference>
<dbReference type="AlphaFoldDB" id="A0A1I3V874"/>
<evidence type="ECO:0000256" key="2">
    <source>
        <dbReference type="ARBA" id="ARBA00023125"/>
    </source>
</evidence>
<evidence type="ECO:0000259" key="5">
    <source>
        <dbReference type="PROSITE" id="PS50977"/>
    </source>
</evidence>
<dbReference type="InterPro" id="IPR009057">
    <property type="entry name" value="Homeodomain-like_sf"/>
</dbReference>
<evidence type="ECO:0000256" key="3">
    <source>
        <dbReference type="ARBA" id="ARBA00023163"/>
    </source>
</evidence>
<feature type="domain" description="HTH tetR-type" evidence="5">
    <location>
        <begin position="23"/>
        <end position="83"/>
    </location>
</feature>
<dbReference type="PANTHER" id="PTHR30055:SF234">
    <property type="entry name" value="HTH-TYPE TRANSCRIPTIONAL REGULATOR BETI"/>
    <property type="match status" value="1"/>
</dbReference>
<dbReference type="Gene3D" id="1.10.357.10">
    <property type="entry name" value="Tetracycline Repressor, domain 2"/>
    <property type="match status" value="1"/>
</dbReference>
<dbReference type="STRING" id="576117.SAMN04488138_11416"/>
<accession>A0A1I3V874</accession>
<dbReference type="EMBL" id="FORY01000014">
    <property type="protein sequence ID" value="SFJ91608.1"/>
    <property type="molecule type" value="Genomic_DNA"/>
</dbReference>
<dbReference type="SUPFAM" id="SSF46689">
    <property type="entry name" value="Homeodomain-like"/>
    <property type="match status" value="1"/>
</dbReference>
<reference evidence="6 7" key="1">
    <citation type="submission" date="2016-10" db="EMBL/GenBank/DDBJ databases">
        <authorList>
            <person name="de Groot N.N."/>
        </authorList>
    </citation>
    <scope>NUCLEOTIDE SEQUENCE [LARGE SCALE GENOMIC DNA]</scope>
    <source>
        <strain evidence="6 7">CGMCC 1.8891</strain>
    </source>
</reference>
<keyword evidence="3" id="KW-0804">Transcription</keyword>
<evidence type="ECO:0000313" key="6">
    <source>
        <dbReference type="EMBL" id="SFJ91608.1"/>
    </source>
</evidence>
<dbReference type="GO" id="GO:0000976">
    <property type="term" value="F:transcription cis-regulatory region binding"/>
    <property type="evidence" value="ECO:0007669"/>
    <property type="project" value="TreeGrafter"/>
</dbReference>
<name>A0A1I3V874_9RHOB</name>
<dbReference type="PROSITE" id="PS50977">
    <property type="entry name" value="HTH_TETR_2"/>
    <property type="match status" value="1"/>
</dbReference>
<keyword evidence="7" id="KW-1185">Reference proteome</keyword>
<keyword evidence="1" id="KW-0805">Transcription regulation</keyword>
<dbReference type="Proteomes" id="UP000183299">
    <property type="component" value="Unassembled WGS sequence"/>
</dbReference>
<organism evidence="6 7">
    <name type="scientific">Celeribacter halophilus</name>
    <dbReference type="NCBI Taxonomy" id="576117"/>
    <lineage>
        <taxon>Bacteria</taxon>
        <taxon>Pseudomonadati</taxon>
        <taxon>Pseudomonadota</taxon>
        <taxon>Alphaproteobacteria</taxon>
        <taxon>Rhodobacterales</taxon>
        <taxon>Roseobacteraceae</taxon>
        <taxon>Celeribacter</taxon>
    </lineage>
</organism>
<evidence type="ECO:0000313" key="7">
    <source>
        <dbReference type="Proteomes" id="UP000183299"/>
    </source>
</evidence>
<dbReference type="GO" id="GO:0003700">
    <property type="term" value="F:DNA-binding transcription factor activity"/>
    <property type="evidence" value="ECO:0007669"/>
    <property type="project" value="TreeGrafter"/>
</dbReference>
<evidence type="ECO:0000256" key="1">
    <source>
        <dbReference type="ARBA" id="ARBA00023015"/>
    </source>
</evidence>
<gene>
    <name evidence="6" type="ORF">SAMN04488138_11416</name>
</gene>
<feature type="DNA-binding region" description="H-T-H motif" evidence="4">
    <location>
        <begin position="46"/>
        <end position="65"/>
    </location>
</feature>
<dbReference type="InterPro" id="IPR001647">
    <property type="entry name" value="HTH_TetR"/>
</dbReference>
<sequence length="218" mass="24900">MKDQTLIMTQTPRPLSKQEAKSVDMQRRVCAATVSVLAEVGYERVSTKLISERGKMSRGALNYHFPTKNDLFVAAYEYVLAEWEKEWPFCDLDAQGSLTTEALIDALWTELFSKSTYLAILELMLAARLDPDLGTRLRAALARWSKKRDRRTIQMMGLDPDDEMASKLLRLNLCMLRGICVNRFCADGTYAEEPLIEIWKDILAREMKTHFATPVESP</sequence>
<dbReference type="Pfam" id="PF00440">
    <property type="entry name" value="TetR_N"/>
    <property type="match status" value="1"/>
</dbReference>
<proteinExistence type="predicted"/>